<comment type="caution">
    <text evidence="2">The sequence shown here is derived from an EMBL/GenBank/DDBJ whole genome shotgun (WGS) entry which is preliminary data.</text>
</comment>
<gene>
    <name evidence="2" type="ORF">HAX54_029465</name>
</gene>
<proteinExistence type="predicted"/>
<evidence type="ECO:0000256" key="1">
    <source>
        <dbReference type="SAM" id="MobiDB-lite"/>
    </source>
</evidence>
<accession>A0ABS8V604</accession>
<evidence type="ECO:0000313" key="3">
    <source>
        <dbReference type="Proteomes" id="UP000823775"/>
    </source>
</evidence>
<protein>
    <submittedName>
        <fullName evidence="2">Uncharacterized protein</fullName>
    </submittedName>
</protein>
<evidence type="ECO:0000313" key="2">
    <source>
        <dbReference type="EMBL" id="MCD9642590.1"/>
    </source>
</evidence>
<name>A0ABS8V604_DATST</name>
<reference evidence="2 3" key="1">
    <citation type="journal article" date="2021" name="BMC Genomics">
        <title>Datura genome reveals duplications of psychoactive alkaloid biosynthetic genes and high mutation rate following tissue culture.</title>
        <authorList>
            <person name="Rajewski A."/>
            <person name="Carter-House D."/>
            <person name="Stajich J."/>
            <person name="Litt A."/>
        </authorList>
    </citation>
    <scope>NUCLEOTIDE SEQUENCE [LARGE SCALE GENOMIC DNA]</scope>
    <source>
        <strain evidence="2">AR-01</strain>
    </source>
</reference>
<feature type="region of interest" description="Disordered" evidence="1">
    <location>
        <begin position="1"/>
        <end position="37"/>
    </location>
</feature>
<sequence length="129" mass="13942">EEEKEKESSPAAIAAGDGTTVRGEEEKRGKGGGVSAGRLWSEGEGEWRLVYDIGGAVVRLERENEEGSEVWLLGYAGFTEEAAAARGVPASAFCGFPAMKVRREVGEQERLRREGEEDGEGRRLEGKGK</sequence>
<dbReference type="EMBL" id="JACEIK010003659">
    <property type="protein sequence ID" value="MCD9642590.1"/>
    <property type="molecule type" value="Genomic_DNA"/>
</dbReference>
<dbReference type="Proteomes" id="UP000823775">
    <property type="component" value="Unassembled WGS sequence"/>
</dbReference>
<feature type="region of interest" description="Disordered" evidence="1">
    <location>
        <begin position="106"/>
        <end position="129"/>
    </location>
</feature>
<organism evidence="2 3">
    <name type="scientific">Datura stramonium</name>
    <name type="common">Jimsonweed</name>
    <name type="synonym">Common thornapple</name>
    <dbReference type="NCBI Taxonomy" id="4076"/>
    <lineage>
        <taxon>Eukaryota</taxon>
        <taxon>Viridiplantae</taxon>
        <taxon>Streptophyta</taxon>
        <taxon>Embryophyta</taxon>
        <taxon>Tracheophyta</taxon>
        <taxon>Spermatophyta</taxon>
        <taxon>Magnoliopsida</taxon>
        <taxon>eudicotyledons</taxon>
        <taxon>Gunneridae</taxon>
        <taxon>Pentapetalae</taxon>
        <taxon>asterids</taxon>
        <taxon>lamiids</taxon>
        <taxon>Solanales</taxon>
        <taxon>Solanaceae</taxon>
        <taxon>Solanoideae</taxon>
        <taxon>Datureae</taxon>
        <taxon>Datura</taxon>
    </lineage>
</organism>
<keyword evidence="3" id="KW-1185">Reference proteome</keyword>
<feature type="non-terminal residue" evidence="2">
    <location>
        <position position="1"/>
    </location>
</feature>